<reference evidence="1" key="1">
    <citation type="submission" date="2020-03" db="EMBL/GenBank/DDBJ databases">
        <title>Hybrid Assembly of Korean Phytophthora infestans isolates.</title>
        <authorList>
            <person name="Prokchorchik M."/>
            <person name="Lee Y."/>
            <person name="Seo J."/>
            <person name="Cho J.-H."/>
            <person name="Park Y.-E."/>
            <person name="Jang D.-C."/>
            <person name="Im J.-S."/>
            <person name="Choi J.-G."/>
            <person name="Park H.-J."/>
            <person name="Lee G.-B."/>
            <person name="Lee Y.-G."/>
            <person name="Hong S.-Y."/>
            <person name="Cho K."/>
            <person name="Sohn K.H."/>
        </authorList>
    </citation>
    <scope>NUCLEOTIDE SEQUENCE</scope>
    <source>
        <strain evidence="1">KR_2_A2</strain>
    </source>
</reference>
<accession>A0A8S9V8H0</accession>
<evidence type="ECO:0000313" key="2">
    <source>
        <dbReference type="Proteomes" id="UP000704712"/>
    </source>
</evidence>
<protein>
    <submittedName>
        <fullName evidence="1">Uncharacterized protein</fullName>
    </submittedName>
</protein>
<dbReference type="AlphaFoldDB" id="A0A8S9V8H0"/>
<evidence type="ECO:0000313" key="1">
    <source>
        <dbReference type="EMBL" id="KAF4146828.1"/>
    </source>
</evidence>
<dbReference type="Proteomes" id="UP000704712">
    <property type="component" value="Unassembled WGS sequence"/>
</dbReference>
<organism evidence="1 2">
    <name type="scientific">Phytophthora infestans</name>
    <name type="common">Potato late blight agent</name>
    <name type="synonym">Botrytis infestans</name>
    <dbReference type="NCBI Taxonomy" id="4787"/>
    <lineage>
        <taxon>Eukaryota</taxon>
        <taxon>Sar</taxon>
        <taxon>Stramenopiles</taxon>
        <taxon>Oomycota</taxon>
        <taxon>Peronosporomycetes</taxon>
        <taxon>Peronosporales</taxon>
        <taxon>Peronosporaceae</taxon>
        <taxon>Phytophthora</taxon>
    </lineage>
</organism>
<proteinExistence type="predicted"/>
<dbReference type="EMBL" id="JAACNO010000556">
    <property type="protein sequence ID" value="KAF4146828.1"/>
    <property type="molecule type" value="Genomic_DNA"/>
</dbReference>
<gene>
    <name evidence="1" type="ORF">GN958_ATG03965</name>
</gene>
<comment type="caution">
    <text evidence="1">The sequence shown here is derived from an EMBL/GenBank/DDBJ whole genome shotgun (WGS) entry which is preliminary data.</text>
</comment>
<name>A0A8S9V8H0_PHYIN</name>
<sequence length="61" mass="6904">MGHRSAGRSNHKDTLRYYAAHAYEAKHGETKVISAKQFRKMKSAEGDFCFMGQLEQPSDKA</sequence>